<evidence type="ECO:0008006" key="7">
    <source>
        <dbReference type="Google" id="ProtNLM"/>
    </source>
</evidence>
<feature type="compositionally biased region" description="Basic and acidic residues" evidence="4">
    <location>
        <begin position="566"/>
        <end position="579"/>
    </location>
</feature>
<name>A0ABP0FPL7_CLALP</name>
<evidence type="ECO:0000256" key="1">
    <source>
        <dbReference type="ARBA" id="ARBA00005872"/>
    </source>
</evidence>
<evidence type="ECO:0000256" key="4">
    <source>
        <dbReference type="SAM" id="MobiDB-lite"/>
    </source>
</evidence>
<evidence type="ECO:0000313" key="5">
    <source>
        <dbReference type="EMBL" id="CAK8681579.1"/>
    </source>
</evidence>
<evidence type="ECO:0000313" key="6">
    <source>
        <dbReference type="Proteomes" id="UP001642483"/>
    </source>
</evidence>
<keyword evidence="6" id="KW-1185">Reference proteome</keyword>
<keyword evidence="2 3" id="KW-0175">Coiled coil</keyword>
<dbReference type="PANTHER" id="PTHR21682">
    <property type="entry name" value="COILED-COIL DOMAIN-CONTAINING PROTEIN 149"/>
    <property type="match status" value="1"/>
</dbReference>
<sequence>MSARRERSDPEWQAIIAEHQVLKRKLQSKSEALLIISKDLEKAQSERDQFKLMAEKLQERCQAFKREQADIPLTSDKGSLIQMLKDLRNQKLAHQKHSEVLQQKLNEAYGDVKLLREKFARQTVGDEGVGARHFPLHEREKLVCQLEESQQEREHWHKEYQSQADIASESQEELEVCRLKIERLNQELSYLLTGDKKRIIDVDALCMENKYLQERITQCQAEKNSLHTQLRKYKNMLNSRKPTKGELNKPGLLRSSGIVMSPRQLKELLSNGSQETSADQVADLQSIVSALLETINDKNLALHHLRSTNKILGNRVSDLESKLKTLEVAGLWHMQGKYSRETSCSEDEGRSNVEASNVIPFLPAFKHEIHCQDEGHETNDVDKNKISAANCIDTDDPSNDDEFLSSLGSRLSKITSTTNVQNDYKLVSVSSSEDSANELSSGNLQSFIAAMSPIDVDLTAITKRESADHEIDDESNRDIESTANNAANGYSLAQDISLQHDMSIGEDVSNTFYDDTHNRQPNLDGGVSCSPSLDKIEKTIDSEGTDQEEIFTVRNDSDVILSSASCEDRTNNSCEKENRTSACQA</sequence>
<evidence type="ECO:0000256" key="3">
    <source>
        <dbReference type="SAM" id="Coils"/>
    </source>
</evidence>
<feature type="region of interest" description="Disordered" evidence="4">
    <location>
        <begin position="566"/>
        <end position="585"/>
    </location>
</feature>
<reference evidence="5 6" key="1">
    <citation type="submission" date="2024-02" db="EMBL/GenBank/DDBJ databases">
        <authorList>
            <person name="Daric V."/>
            <person name="Darras S."/>
        </authorList>
    </citation>
    <scope>NUCLEOTIDE SEQUENCE [LARGE SCALE GENOMIC DNA]</scope>
</reference>
<dbReference type="PANTHER" id="PTHR21682:SF2">
    <property type="entry name" value="COILED-COIL DOMAIN-CONTAINING PROTEIN 149"/>
    <property type="match status" value="1"/>
</dbReference>
<dbReference type="EMBL" id="CAWYQH010000079">
    <property type="protein sequence ID" value="CAK8681579.1"/>
    <property type="molecule type" value="Genomic_DNA"/>
</dbReference>
<feature type="coiled-coil region" evidence="3">
    <location>
        <begin position="139"/>
        <end position="187"/>
    </location>
</feature>
<feature type="coiled-coil region" evidence="3">
    <location>
        <begin position="40"/>
        <end position="104"/>
    </location>
</feature>
<organism evidence="5 6">
    <name type="scientific">Clavelina lepadiformis</name>
    <name type="common">Light-bulb sea squirt</name>
    <name type="synonym">Ascidia lepadiformis</name>
    <dbReference type="NCBI Taxonomy" id="159417"/>
    <lineage>
        <taxon>Eukaryota</taxon>
        <taxon>Metazoa</taxon>
        <taxon>Chordata</taxon>
        <taxon>Tunicata</taxon>
        <taxon>Ascidiacea</taxon>
        <taxon>Aplousobranchia</taxon>
        <taxon>Clavelinidae</taxon>
        <taxon>Clavelina</taxon>
    </lineage>
</organism>
<gene>
    <name evidence="5" type="ORF">CVLEPA_LOCUS11799</name>
</gene>
<proteinExistence type="inferred from homology"/>
<dbReference type="Proteomes" id="UP001642483">
    <property type="component" value="Unassembled WGS sequence"/>
</dbReference>
<accession>A0ABP0FPL7</accession>
<evidence type="ECO:0000256" key="2">
    <source>
        <dbReference type="ARBA" id="ARBA00023054"/>
    </source>
</evidence>
<dbReference type="InterPro" id="IPR019179">
    <property type="entry name" value="CC149"/>
</dbReference>
<comment type="caution">
    <text evidence="5">The sequence shown here is derived from an EMBL/GenBank/DDBJ whole genome shotgun (WGS) entry which is preliminary data.</text>
</comment>
<dbReference type="Pfam" id="PF09789">
    <property type="entry name" value="CC149"/>
    <property type="match status" value="1"/>
</dbReference>
<protein>
    <recommendedName>
        <fullName evidence="7">Coiled-coil domain-containing protein 149</fullName>
    </recommendedName>
</protein>
<comment type="similarity">
    <text evidence="1">Belongs to the CCDC149 family.</text>
</comment>